<name>A0ABY7VX01_9BACT</name>
<proteinExistence type="inferred from homology"/>
<dbReference type="PROSITE" id="PS00174">
    <property type="entry name" value="P_GLUCOSE_ISOMERASE_2"/>
    <property type="match status" value="1"/>
</dbReference>
<sequence length="526" mass="57697">MKNSKSYSLLEELAANPYDLTQAKALEGRFASMKASVMGIDYVYACQRVNDDVVDALQKLADETAAVSQFSRMMGGEKMNKIDGFECEDRQVLHTAMRDVFDDLPEGFLSDTEAVAGAKTEIAKLKVFCDEIENGAITNAKGEKFKEMILVGIGGSDLGPRAVYLALKAFAVEGRKVHFISNVDPDDAAAVLKDADLERSLVCVISKSGSTLETLTNETLVASNFEAAGLNTKDHFVCVTGKDSPMDNPAKYLRSFYMFDYVGGRYSVTSMVGAVMLSFGIGFDNFMGFLRGARKIDLNSQERDVRKNVSLLMALIGIWNRNLLDHETLAVLPYSQALSRFAAHLQQCDMESNGKRINRQGEAVDFATGPIVWGEPGTNGQHAFYQLIHQSETVVPCDFIGFAKSQYQKDLDVKGTSSQQKLLANLIAQSIGLATGKTSENPNQVFPGNRPNSMLFAEQLTPEVMGALLALYENKIAFQGFIWNINSFDQEGVQLGKVLANEIIDIFTGKDVEAINAKEYLKTLGL</sequence>
<dbReference type="NCBIfam" id="NF010695">
    <property type="entry name" value="PRK14095.1"/>
    <property type="match status" value="1"/>
</dbReference>
<dbReference type="PROSITE" id="PS00765">
    <property type="entry name" value="P_GLUCOSE_ISOMERASE_1"/>
    <property type="match status" value="1"/>
</dbReference>
<comment type="function">
    <text evidence="7">Catalyzes the reversible isomerization of glucose-6-phosphate to fructose-6-phosphate.</text>
</comment>
<evidence type="ECO:0000256" key="1">
    <source>
        <dbReference type="ARBA" id="ARBA00004926"/>
    </source>
</evidence>
<accession>A0ABY7VX01</accession>
<keyword evidence="7" id="KW-0963">Cytoplasm</keyword>
<dbReference type="PROSITE" id="PS51463">
    <property type="entry name" value="P_GLUCOSE_ISOMERASE_3"/>
    <property type="match status" value="1"/>
</dbReference>
<evidence type="ECO:0000256" key="3">
    <source>
        <dbReference type="ARBA" id="ARBA00022432"/>
    </source>
</evidence>
<keyword evidence="4 7" id="KW-0324">Glycolysis</keyword>
<evidence type="ECO:0000313" key="9">
    <source>
        <dbReference type="EMBL" id="WDE97254.1"/>
    </source>
</evidence>
<dbReference type="PANTHER" id="PTHR11469">
    <property type="entry name" value="GLUCOSE-6-PHOSPHATE ISOMERASE"/>
    <property type="match status" value="1"/>
</dbReference>
<dbReference type="GO" id="GO:0004347">
    <property type="term" value="F:glucose-6-phosphate isomerase activity"/>
    <property type="evidence" value="ECO:0007669"/>
    <property type="project" value="UniProtKB-EC"/>
</dbReference>
<dbReference type="RefSeq" id="WP_274151524.1">
    <property type="nucleotide sequence ID" value="NZ_CP117811.1"/>
</dbReference>
<dbReference type="PANTHER" id="PTHR11469:SF1">
    <property type="entry name" value="GLUCOSE-6-PHOSPHATE ISOMERASE"/>
    <property type="match status" value="1"/>
</dbReference>
<dbReference type="InterPro" id="IPR023096">
    <property type="entry name" value="G6P_Isomerase_C"/>
</dbReference>
<keyword evidence="10" id="KW-1185">Reference proteome</keyword>
<dbReference type="CDD" id="cd05016">
    <property type="entry name" value="SIS_PGI_2"/>
    <property type="match status" value="1"/>
</dbReference>
<evidence type="ECO:0000256" key="8">
    <source>
        <dbReference type="RuleBase" id="RU000612"/>
    </source>
</evidence>
<comment type="similarity">
    <text evidence="2 7 8">Belongs to the GPI family.</text>
</comment>
<evidence type="ECO:0000256" key="4">
    <source>
        <dbReference type="ARBA" id="ARBA00023152"/>
    </source>
</evidence>
<dbReference type="Gene3D" id="3.40.50.10490">
    <property type="entry name" value="Glucose-6-phosphate isomerase like protein, domain 1"/>
    <property type="match status" value="2"/>
</dbReference>
<feature type="active site" evidence="7">
    <location>
        <position position="497"/>
    </location>
</feature>
<dbReference type="SUPFAM" id="SSF53697">
    <property type="entry name" value="SIS domain"/>
    <property type="match status" value="1"/>
</dbReference>
<dbReference type="Proteomes" id="UP001214250">
    <property type="component" value="Chromosome 1"/>
</dbReference>
<evidence type="ECO:0000256" key="6">
    <source>
        <dbReference type="ARBA" id="ARBA00029321"/>
    </source>
</evidence>
<dbReference type="InterPro" id="IPR018189">
    <property type="entry name" value="Phosphoglucose_isomerase_CS"/>
</dbReference>
<dbReference type="CDD" id="cd05015">
    <property type="entry name" value="SIS_PGI_1"/>
    <property type="match status" value="1"/>
</dbReference>
<evidence type="ECO:0000313" key="10">
    <source>
        <dbReference type="Proteomes" id="UP001214250"/>
    </source>
</evidence>
<comment type="catalytic activity">
    <reaction evidence="6 7 8">
        <text>alpha-D-glucose 6-phosphate = beta-D-fructose 6-phosphate</text>
        <dbReference type="Rhea" id="RHEA:11816"/>
        <dbReference type="ChEBI" id="CHEBI:57634"/>
        <dbReference type="ChEBI" id="CHEBI:58225"/>
        <dbReference type="EC" id="5.3.1.9"/>
    </reaction>
</comment>
<dbReference type="EC" id="5.3.1.9" evidence="7"/>
<protein>
    <recommendedName>
        <fullName evidence="7">Glucose-6-phosphate isomerase</fullName>
        <shortName evidence="7">GPI</shortName>
        <ecNumber evidence="7">5.3.1.9</ecNumber>
    </recommendedName>
    <alternativeName>
        <fullName evidence="7">Phosphoglucose isomerase</fullName>
        <shortName evidence="7">PGI</shortName>
    </alternativeName>
    <alternativeName>
        <fullName evidence="7">Phosphohexose isomerase</fullName>
        <shortName evidence="7">PHI</shortName>
    </alternativeName>
</protein>
<keyword evidence="5 7" id="KW-0413">Isomerase</keyword>
<feature type="active site" description="Proton donor" evidence="7">
    <location>
        <position position="351"/>
    </location>
</feature>
<dbReference type="Pfam" id="PF00342">
    <property type="entry name" value="PGI"/>
    <property type="match status" value="1"/>
</dbReference>
<reference evidence="9 10" key="1">
    <citation type="submission" date="2023-02" db="EMBL/GenBank/DDBJ databases">
        <title>Genome sequence of Lentisphaera profundi SAORIC-696.</title>
        <authorList>
            <person name="Kim e."/>
            <person name="Cho J.-C."/>
            <person name="Choi A."/>
            <person name="Kang I."/>
        </authorList>
    </citation>
    <scope>NUCLEOTIDE SEQUENCE [LARGE SCALE GENOMIC DNA]</scope>
    <source>
        <strain evidence="9 10">SAORIC-696</strain>
    </source>
</reference>
<gene>
    <name evidence="7" type="primary">pgi</name>
    <name evidence="9" type="ORF">PQO03_04725</name>
</gene>
<evidence type="ECO:0000256" key="7">
    <source>
        <dbReference type="HAMAP-Rule" id="MF_00473"/>
    </source>
</evidence>
<evidence type="ECO:0000256" key="5">
    <source>
        <dbReference type="ARBA" id="ARBA00023235"/>
    </source>
</evidence>
<dbReference type="HAMAP" id="MF_00473">
    <property type="entry name" value="G6P_isomerase"/>
    <property type="match status" value="1"/>
</dbReference>
<evidence type="ECO:0000256" key="2">
    <source>
        <dbReference type="ARBA" id="ARBA00006604"/>
    </source>
</evidence>
<keyword evidence="3 7" id="KW-0312">Gluconeogenesis</keyword>
<comment type="pathway">
    <text evidence="7">Carbohydrate biosynthesis; gluconeogenesis.</text>
</comment>
<feature type="active site" evidence="7">
    <location>
        <position position="382"/>
    </location>
</feature>
<organism evidence="9 10">
    <name type="scientific">Lentisphaera profundi</name>
    <dbReference type="NCBI Taxonomy" id="1658616"/>
    <lineage>
        <taxon>Bacteria</taxon>
        <taxon>Pseudomonadati</taxon>
        <taxon>Lentisphaerota</taxon>
        <taxon>Lentisphaeria</taxon>
        <taxon>Lentisphaerales</taxon>
        <taxon>Lentisphaeraceae</taxon>
        <taxon>Lentisphaera</taxon>
    </lineage>
</organism>
<dbReference type="PRINTS" id="PR00662">
    <property type="entry name" value="G6PISOMERASE"/>
</dbReference>
<dbReference type="InterPro" id="IPR035476">
    <property type="entry name" value="SIS_PGI_1"/>
</dbReference>
<dbReference type="InterPro" id="IPR001672">
    <property type="entry name" value="G6P_Isomerase"/>
</dbReference>
<comment type="subcellular location">
    <subcellularLocation>
        <location evidence="7">Cytoplasm</location>
    </subcellularLocation>
</comment>
<dbReference type="InterPro" id="IPR035482">
    <property type="entry name" value="SIS_PGI_2"/>
</dbReference>
<dbReference type="InterPro" id="IPR046348">
    <property type="entry name" value="SIS_dom_sf"/>
</dbReference>
<dbReference type="Gene3D" id="1.10.1390.10">
    <property type="match status" value="1"/>
</dbReference>
<comment type="pathway">
    <text evidence="1 7 8">Carbohydrate degradation; glycolysis; D-glyceraldehyde 3-phosphate and glycerone phosphate from D-glucose: step 2/4.</text>
</comment>
<dbReference type="EMBL" id="CP117811">
    <property type="protein sequence ID" value="WDE97254.1"/>
    <property type="molecule type" value="Genomic_DNA"/>
</dbReference>